<accession>A0A9D4K3K2</accession>
<proteinExistence type="predicted"/>
<protein>
    <submittedName>
        <fullName evidence="1">Uncharacterized protein</fullName>
    </submittedName>
</protein>
<gene>
    <name evidence="1" type="ORF">DPMN_105640</name>
</gene>
<comment type="caution">
    <text evidence="1">The sequence shown here is derived from an EMBL/GenBank/DDBJ whole genome shotgun (WGS) entry which is preliminary data.</text>
</comment>
<keyword evidence="2" id="KW-1185">Reference proteome</keyword>
<dbReference type="Proteomes" id="UP000828390">
    <property type="component" value="Unassembled WGS sequence"/>
</dbReference>
<reference evidence="1" key="2">
    <citation type="submission" date="2020-11" db="EMBL/GenBank/DDBJ databases">
        <authorList>
            <person name="McCartney M.A."/>
            <person name="Auch B."/>
            <person name="Kono T."/>
            <person name="Mallez S."/>
            <person name="Becker A."/>
            <person name="Gohl D.M."/>
            <person name="Silverstein K.A.T."/>
            <person name="Koren S."/>
            <person name="Bechman K.B."/>
            <person name="Herman A."/>
            <person name="Abrahante J.E."/>
            <person name="Garbe J."/>
        </authorList>
    </citation>
    <scope>NUCLEOTIDE SEQUENCE</scope>
    <source>
        <strain evidence="1">Duluth1</strain>
        <tissue evidence="1">Whole animal</tissue>
    </source>
</reference>
<dbReference type="EMBL" id="JAIWYP010000004">
    <property type="protein sequence ID" value="KAH3832355.1"/>
    <property type="molecule type" value="Genomic_DNA"/>
</dbReference>
<dbReference type="AlphaFoldDB" id="A0A9D4K3K2"/>
<evidence type="ECO:0000313" key="1">
    <source>
        <dbReference type="EMBL" id="KAH3832355.1"/>
    </source>
</evidence>
<evidence type="ECO:0000313" key="2">
    <source>
        <dbReference type="Proteomes" id="UP000828390"/>
    </source>
</evidence>
<organism evidence="1 2">
    <name type="scientific">Dreissena polymorpha</name>
    <name type="common">Zebra mussel</name>
    <name type="synonym">Mytilus polymorpha</name>
    <dbReference type="NCBI Taxonomy" id="45954"/>
    <lineage>
        <taxon>Eukaryota</taxon>
        <taxon>Metazoa</taxon>
        <taxon>Spiralia</taxon>
        <taxon>Lophotrochozoa</taxon>
        <taxon>Mollusca</taxon>
        <taxon>Bivalvia</taxon>
        <taxon>Autobranchia</taxon>
        <taxon>Heteroconchia</taxon>
        <taxon>Euheterodonta</taxon>
        <taxon>Imparidentia</taxon>
        <taxon>Neoheterodontei</taxon>
        <taxon>Myida</taxon>
        <taxon>Dreissenoidea</taxon>
        <taxon>Dreissenidae</taxon>
        <taxon>Dreissena</taxon>
    </lineage>
</organism>
<reference evidence="1" key="1">
    <citation type="journal article" date="2019" name="bioRxiv">
        <title>The Genome of the Zebra Mussel, Dreissena polymorpha: A Resource for Invasive Species Research.</title>
        <authorList>
            <person name="McCartney M.A."/>
            <person name="Auch B."/>
            <person name="Kono T."/>
            <person name="Mallez S."/>
            <person name="Zhang Y."/>
            <person name="Obille A."/>
            <person name="Becker A."/>
            <person name="Abrahante J.E."/>
            <person name="Garbe J."/>
            <person name="Badalamenti J.P."/>
            <person name="Herman A."/>
            <person name="Mangelson H."/>
            <person name="Liachko I."/>
            <person name="Sullivan S."/>
            <person name="Sone E.D."/>
            <person name="Koren S."/>
            <person name="Silverstein K.A.T."/>
            <person name="Beckman K.B."/>
            <person name="Gohl D.M."/>
        </authorList>
    </citation>
    <scope>NUCLEOTIDE SEQUENCE</scope>
    <source>
        <strain evidence="1">Duluth1</strain>
        <tissue evidence="1">Whole animal</tissue>
    </source>
</reference>
<name>A0A9D4K3K2_DREPO</name>
<sequence length="56" mass="6056">MFQVTVDLPPSGVIVDRLELPDHTNIKGVFVFYTRPGDGTLVTLNSGKVCATVVTH</sequence>